<evidence type="ECO:0000256" key="3">
    <source>
        <dbReference type="ARBA" id="ARBA00022989"/>
    </source>
</evidence>
<dbReference type="SUPFAM" id="SSF161084">
    <property type="entry name" value="MAPEG domain-like"/>
    <property type="match status" value="1"/>
</dbReference>
<evidence type="ECO:0000256" key="2">
    <source>
        <dbReference type="ARBA" id="ARBA00022692"/>
    </source>
</evidence>
<keyword evidence="4" id="KW-0472">Membrane</keyword>
<dbReference type="GO" id="GO:0016020">
    <property type="term" value="C:membrane"/>
    <property type="evidence" value="ECO:0007669"/>
    <property type="project" value="UniProtKB-SubCell"/>
</dbReference>
<dbReference type="PANTHER" id="PTHR35371:SF1">
    <property type="entry name" value="BLR7753 PROTEIN"/>
    <property type="match status" value="1"/>
</dbReference>
<evidence type="ECO:0000256" key="4">
    <source>
        <dbReference type="ARBA" id="ARBA00023136"/>
    </source>
</evidence>
<dbReference type="EMBL" id="CP046056">
    <property type="protein sequence ID" value="QQD24664.1"/>
    <property type="molecule type" value="Genomic_DNA"/>
</dbReference>
<evidence type="ECO:0000313" key="5">
    <source>
        <dbReference type="EMBL" id="QQD24664.1"/>
    </source>
</evidence>
<dbReference type="Gene3D" id="1.20.120.550">
    <property type="entry name" value="Membrane associated eicosanoid/glutathione metabolism-like domain"/>
    <property type="match status" value="1"/>
</dbReference>
<dbReference type="Pfam" id="PF01124">
    <property type="entry name" value="MAPEG"/>
    <property type="match status" value="1"/>
</dbReference>
<reference evidence="5 6" key="1">
    <citation type="submission" date="2019-11" db="EMBL/GenBank/DDBJ databases">
        <title>Venatorbacter sp. nov. a predator of Campylobacter and other Gram-negative bacteria.</title>
        <authorList>
            <person name="Saeedi A."/>
            <person name="Cummings N.J."/>
            <person name="Connerton I.F."/>
            <person name="Connerton P.L."/>
        </authorList>
    </citation>
    <scope>NUCLEOTIDE SEQUENCE [LARGE SCALE GENOMIC DNA]</scope>
    <source>
        <strain evidence="5">XL5</strain>
    </source>
</reference>
<name>A0A9E8FSS1_9GAMM</name>
<evidence type="ECO:0000256" key="1">
    <source>
        <dbReference type="ARBA" id="ARBA00004370"/>
    </source>
</evidence>
<dbReference type="PANTHER" id="PTHR35371">
    <property type="entry name" value="INNER MEMBRANE PROTEIN"/>
    <property type="match status" value="1"/>
</dbReference>
<dbReference type="AlphaFoldDB" id="A0A9E8FSS1"/>
<accession>A0A9E8FSS1</accession>
<keyword evidence="2" id="KW-0812">Transmembrane</keyword>
<keyword evidence="6" id="KW-1185">Reference proteome</keyword>
<dbReference type="KEGG" id="vcw:GJQ55_09425"/>
<protein>
    <submittedName>
        <fullName evidence="5">Uncharacterized protein</fullName>
    </submittedName>
</protein>
<comment type="subcellular location">
    <subcellularLocation>
        <location evidence="1">Membrane</location>
    </subcellularLocation>
</comment>
<keyword evidence="3" id="KW-1133">Transmembrane helix</keyword>
<evidence type="ECO:0000313" key="6">
    <source>
        <dbReference type="Proteomes" id="UP000596074"/>
    </source>
</evidence>
<dbReference type="Proteomes" id="UP000596074">
    <property type="component" value="Chromosome"/>
</dbReference>
<dbReference type="RefSeq" id="WP_228344725.1">
    <property type="nucleotide sequence ID" value="NZ_CP045550.1"/>
</dbReference>
<sequence length="124" mass="13556">MTIAYWSVLAAALLPYIFTLLAKAGGPRYNNYSPREFLEKQQGYRKRAHWAQLNGFEAFPPFAAAVIIAHQAGAVQSSIDTLALAFIACRILYGVMYLANKPTLRSLVWMAGIGCVVALFVSAA</sequence>
<proteinExistence type="predicted"/>
<organism evidence="5 6">
    <name type="scientific">Venatoribacter cucullus</name>
    <dbReference type="NCBI Taxonomy" id="2661630"/>
    <lineage>
        <taxon>Bacteria</taxon>
        <taxon>Pseudomonadati</taxon>
        <taxon>Pseudomonadota</taxon>
        <taxon>Gammaproteobacteria</taxon>
        <taxon>Oceanospirillales</taxon>
        <taxon>Oceanospirillaceae</taxon>
        <taxon>Venatoribacter</taxon>
    </lineage>
</organism>
<gene>
    <name evidence="5" type="ORF">GJQ55_09425</name>
</gene>
<dbReference type="InterPro" id="IPR023352">
    <property type="entry name" value="MAPEG-like_dom_sf"/>
</dbReference>
<dbReference type="InterPro" id="IPR001129">
    <property type="entry name" value="Membr-assoc_MAPEG"/>
</dbReference>